<dbReference type="Proteomes" id="UP001151760">
    <property type="component" value="Unassembled WGS sequence"/>
</dbReference>
<reference evidence="1" key="1">
    <citation type="journal article" date="2022" name="Int. J. Mol. Sci.">
        <title>Draft Genome of Tanacetum Coccineum: Genomic Comparison of Closely Related Tanacetum-Family Plants.</title>
        <authorList>
            <person name="Yamashiro T."/>
            <person name="Shiraishi A."/>
            <person name="Nakayama K."/>
            <person name="Satake H."/>
        </authorList>
    </citation>
    <scope>NUCLEOTIDE SEQUENCE</scope>
</reference>
<evidence type="ECO:0000313" key="2">
    <source>
        <dbReference type="Proteomes" id="UP001151760"/>
    </source>
</evidence>
<proteinExistence type="predicted"/>
<organism evidence="1 2">
    <name type="scientific">Tanacetum coccineum</name>
    <dbReference type="NCBI Taxonomy" id="301880"/>
    <lineage>
        <taxon>Eukaryota</taxon>
        <taxon>Viridiplantae</taxon>
        <taxon>Streptophyta</taxon>
        <taxon>Embryophyta</taxon>
        <taxon>Tracheophyta</taxon>
        <taxon>Spermatophyta</taxon>
        <taxon>Magnoliopsida</taxon>
        <taxon>eudicotyledons</taxon>
        <taxon>Gunneridae</taxon>
        <taxon>Pentapetalae</taxon>
        <taxon>asterids</taxon>
        <taxon>campanulids</taxon>
        <taxon>Asterales</taxon>
        <taxon>Asteraceae</taxon>
        <taxon>Asteroideae</taxon>
        <taxon>Anthemideae</taxon>
        <taxon>Anthemidinae</taxon>
        <taxon>Tanacetum</taxon>
    </lineage>
</organism>
<gene>
    <name evidence="1" type="ORF">Tco_0653401</name>
</gene>
<protein>
    <submittedName>
        <fullName evidence="1">Uncharacterized protein</fullName>
    </submittedName>
</protein>
<reference evidence="1" key="2">
    <citation type="submission" date="2022-01" db="EMBL/GenBank/DDBJ databases">
        <authorList>
            <person name="Yamashiro T."/>
            <person name="Shiraishi A."/>
            <person name="Satake H."/>
            <person name="Nakayama K."/>
        </authorList>
    </citation>
    <scope>NUCLEOTIDE SEQUENCE</scope>
</reference>
<name>A0ABQ4X0F6_9ASTR</name>
<dbReference type="EMBL" id="BQNB010009092">
    <property type="protein sequence ID" value="GJS58617.1"/>
    <property type="molecule type" value="Genomic_DNA"/>
</dbReference>
<evidence type="ECO:0000313" key="1">
    <source>
        <dbReference type="EMBL" id="GJS58617.1"/>
    </source>
</evidence>
<comment type="caution">
    <text evidence="1">The sequence shown here is derived from an EMBL/GenBank/DDBJ whole genome shotgun (WGS) entry which is preliminary data.</text>
</comment>
<accession>A0ABQ4X0F6</accession>
<keyword evidence="2" id="KW-1185">Reference proteome</keyword>
<sequence>MRVTVITYTTSHKRYLRCTKLMTPRLNVMEACVMINKLALTGAIMALHRITRHGIRPLACTVRQVPDQWRWSLTVIEVVRSGGDDVGVEMAAVVVAADKDGLDMVWWKRRLVKDGGNDDGVMWCVAWWRWWSLEHSRNLTCRRWPELGRRLAGKLRGEGG</sequence>